<dbReference type="SUPFAM" id="SSF52540">
    <property type="entry name" value="P-loop containing nucleoside triphosphate hydrolases"/>
    <property type="match status" value="1"/>
</dbReference>
<evidence type="ECO:0000259" key="2">
    <source>
        <dbReference type="Pfam" id="PF13191"/>
    </source>
</evidence>
<evidence type="ECO:0000313" key="4">
    <source>
        <dbReference type="Proteomes" id="UP001295423"/>
    </source>
</evidence>
<organism evidence="3 4">
    <name type="scientific">Cylindrotheca closterium</name>
    <dbReference type="NCBI Taxonomy" id="2856"/>
    <lineage>
        <taxon>Eukaryota</taxon>
        <taxon>Sar</taxon>
        <taxon>Stramenopiles</taxon>
        <taxon>Ochrophyta</taxon>
        <taxon>Bacillariophyta</taxon>
        <taxon>Bacillariophyceae</taxon>
        <taxon>Bacillariophycidae</taxon>
        <taxon>Bacillariales</taxon>
        <taxon>Bacillariaceae</taxon>
        <taxon>Cylindrotheca</taxon>
    </lineage>
</organism>
<sequence>MSNTGSISQKNDDSTQNTNQYDSSLGDQDTLTNKSLGTNGSLNSAKQQSRRSVSFDDLPLDGGSGIFTTSSGSGAFSVHSGSVSKLSNDKSVLSLSSLRSDGRKGELSILRKKRQRSVESQQAMEELTINKLDFKSMGLIGRKQEIETLKLCYARLLLQEDNDDTETDTKPESKNELVFIRGFSGAGKSKLARTMSSFIEATPNGVYVEGKYEFTAMDQPYSGIAQAFGKLCAKIHDSPEDAIAKMSKAVTELLMEEAKMLVRLIPELNVLMDDQATEKTSVDNMETERGQERWKYAFRTLTRILGSYFHPLVLMWDDLQWADVSSLDVLEYLISDVHNTHPLMIIGCYRSDEVTENTILFHRIQTLQSKCDQFSFRITDIEVNSCDVNAVNEMIMSMMSLDDESKTRELAEVCFKRTHGNPFFVIEFMAMLQAEGLVAYNLGLLKWGFDVAKIEDATMSTANVVSLLQARMRKLPDNAQLLLQYAACLGASFFLATLKFLWEDHASIAMIDSAQSNFSQMLRVVQDAKLIETCGSDELRFVHDKVQEAALYLSDLVNPSFQFGLGLCLYRGLDPTDLEEQLFDVVDLINQGNATNKVELARLNLRAAKKARRISAFQSAANYCLNGIKLLPSDPWTEEHRELTLDLYTLGSEMELAVGHVDKVEEYVTAVLAQKECTRMEVVPVKMISAKLRATTQMRFNDAIDICLELLKEMDYKLVWSQHLVGIQAIKLAMQTIKSFKKLPLEHFDSLQKMKDPKQQAIVTLVSRVQYSAFHAKRMLLNILCTCRLVELTLAHGISEFSGASIASLATLVLFLQNDQETMVEFSEIAFSLQAKYGGSRFADTTYILYGHALSWVRPLHACLTPTLDGYTQGLRSGDNECSMWNLIAHFVFFPYAMGSPLAPILGDCPKVLLQLEEAKLKDHLLVLRVMFQMIVNLQLPPGEEPEKLNGIHYFFREGEDGTESASHMGTLHLAQGELMVFHGNYKELANRAISKGDYYSGCLTGIFLIPMETFHRGIALYAMARRTKSRKFKSRAKKIRKQVKKWSNDGNPNVKHYDMILNAEQAVLDKQYNRADELYKEAIVYTARTGHLHHAALSNERYADYRLLRSDVDDAKYHMTEAIRYYREWGAVGKAEKLKKEMDEL</sequence>
<keyword evidence="4" id="KW-1185">Reference proteome</keyword>
<dbReference type="InterPro" id="IPR041664">
    <property type="entry name" value="AAA_16"/>
</dbReference>
<proteinExistence type="predicted"/>
<dbReference type="Proteomes" id="UP001295423">
    <property type="component" value="Unassembled WGS sequence"/>
</dbReference>
<dbReference type="PANTHER" id="PTHR43642">
    <property type="entry name" value="HYBRID SIGNAL TRANSDUCTION HISTIDINE KINASE G"/>
    <property type="match status" value="1"/>
</dbReference>
<name>A0AAD2JGL9_9STRA</name>
<feature type="compositionally biased region" description="Polar residues" evidence="1">
    <location>
        <begin position="1"/>
        <end position="52"/>
    </location>
</feature>
<dbReference type="PANTHER" id="PTHR43642:SF1">
    <property type="entry name" value="HYBRID SIGNAL TRANSDUCTION HISTIDINE KINASE G"/>
    <property type="match status" value="1"/>
</dbReference>
<reference evidence="3" key="1">
    <citation type="submission" date="2023-08" db="EMBL/GenBank/DDBJ databases">
        <authorList>
            <person name="Audoor S."/>
            <person name="Bilcke G."/>
        </authorList>
    </citation>
    <scope>NUCLEOTIDE SEQUENCE</scope>
</reference>
<dbReference type="InterPro" id="IPR053159">
    <property type="entry name" value="Hybrid_Histidine_Kinase"/>
</dbReference>
<gene>
    <name evidence="3" type="ORF">CYCCA115_LOCUS11541</name>
</gene>
<feature type="domain" description="Orc1-like AAA ATPase" evidence="2">
    <location>
        <begin position="175"/>
        <end position="346"/>
    </location>
</feature>
<dbReference type="Pfam" id="PF13191">
    <property type="entry name" value="AAA_16"/>
    <property type="match status" value="1"/>
</dbReference>
<evidence type="ECO:0000313" key="3">
    <source>
        <dbReference type="EMBL" id="CAJ1948287.1"/>
    </source>
</evidence>
<feature type="region of interest" description="Disordered" evidence="1">
    <location>
        <begin position="1"/>
        <end position="55"/>
    </location>
</feature>
<dbReference type="InterPro" id="IPR027417">
    <property type="entry name" value="P-loop_NTPase"/>
</dbReference>
<protein>
    <recommendedName>
        <fullName evidence="2">Orc1-like AAA ATPase domain-containing protein</fullName>
    </recommendedName>
</protein>
<dbReference type="EMBL" id="CAKOGP040001747">
    <property type="protein sequence ID" value="CAJ1948287.1"/>
    <property type="molecule type" value="Genomic_DNA"/>
</dbReference>
<accession>A0AAD2JGL9</accession>
<evidence type="ECO:0000256" key="1">
    <source>
        <dbReference type="SAM" id="MobiDB-lite"/>
    </source>
</evidence>
<dbReference type="AlphaFoldDB" id="A0AAD2JGL9"/>
<comment type="caution">
    <text evidence="3">The sequence shown here is derived from an EMBL/GenBank/DDBJ whole genome shotgun (WGS) entry which is preliminary data.</text>
</comment>